<feature type="region of interest" description="Disordered" evidence="1">
    <location>
        <begin position="154"/>
        <end position="195"/>
    </location>
</feature>
<feature type="compositionally biased region" description="Basic and acidic residues" evidence="1">
    <location>
        <begin position="163"/>
        <end position="187"/>
    </location>
</feature>
<accession>A0A9X0U5J4</accession>
<dbReference type="Pfam" id="PF05974">
    <property type="entry name" value="DUF892"/>
    <property type="match status" value="1"/>
</dbReference>
<dbReference type="Proteomes" id="UP000535182">
    <property type="component" value="Unassembled WGS sequence"/>
</dbReference>
<evidence type="ECO:0000256" key="1">
    <source>
        <dbReference type="SAM" id="MobiDB-lite"/>
    </source>
</evidence>
<dbReference type="InterPro" id="IPR047114">
    <property type="entry name" value="YciF"/>
</dbReference>
<gene>
    <name evidence="2" type="ORF">HDF14_004138</name>
</gene>
<dbReference type="InterPro" id="IPR010287">
    <property type="entry name" value="DUF892_YciF-like"/>
</dbReference>
<dbReference type="AlphaFoldDB" id="A0A9X0U5J4"/>
<dbReference type="PANTHER" id="PTHR30565">
    <property type="entry name" value="PROTEIN YCIF"/>
    <property type="match status" value="1"/>
</dbReference>
<dbReference type="SUPFAM" id="SSF47240">
    <property type="entry name" value="Ferritin-like"/>
    <property type="match status" value="1"/>
</dbReference>
<proteinExistence type="predicted"/>
<evidence type="ECO:0000313" key="2">
    <source>
        <dbReference type="EMBL" id="MBB5330503.1"/>
    </source>
</evidence>
<evidence type="ECO:0000313" key="3">
    <source>
        <dbReference type="Proteomes" id="UP000535182"/>
    </source>
</evidence>
<sequence length="195" mass="21460">MALNDVLVDELRDMYSAENQLVKALPKLAKGAINPQLKALFTAHLEETKGQVLRLKQVFEILEEKPTGEHCNGMEGVIEEGADALEKDQEGPSFDSGLVGAALRTEHYEIAGYTATIAMAQALGLKDVVSLLTQNLNEELNAAKNILAAAKPILRESAQQPEDQEKKPKTSKEKESARKSREDEKKAAPTLRRNR</sequence>
<reference evidence="2 3" key="1">
    <citation type="submission" date="2020-08" db="EMBL/GenBank/DDBJ databases">
        <title>Genomic Encyclopedia of Type Strains, Phase IV (KMG-V): Genome sequencing to study the core and pangenomes of soil and plant-associated prokaryotes.</title>
        <authorList>
            <person name="Whitman W."/>
        </authorList>
    </citation>
    <scope>NUCLEOTIDE SEQUENCE [LARGE SCALE GENOMIC DNA]</scope>
    <source>
        <strain evidence="2 3">X5P2</strain>
    </source>
</reference>
<dbReference type="RefSeq" id="WP_183979976.1">
    <property type="nucleotide sequence ID" value="NZ_JACHEB010000010.1"/>
</dbReference>
<dbReference type="EMBL" id="JACHEB010000010">
    <property type="protein sequence ID" value="MBB5330503.1"/>
    <property type="molecule type" value="Genomic_DNA"/>
</dbReference>
<dbReference type="PANTHER" id="PTHR30565:SF9">
    <property type="entry name" value="PROTEIN YCIF"/>
    <property type="match status" value="1"/>
</dbReference>
<dbReference type="CDD" id="cd07909">
    <property type="entry name" value="YciF"/>
    <property type="match status" value="1"/>
</dbReference>
<dbReference type="InterPro" id="IPR012347">
    <property type="entry name" value="Ferritin-like"/>
</dbReference>
<keyword evidence="3" id="KW-1185">Reference proteome</keyword>
<dbReference type="InterPro" id="IPR009078">
    <property type="entry name" value="Ferritin-like_SF"/>
</dbReference>
<dbReference type="Gene3D" id="1.20.1260.10">
    <property type="match status" value="1"/>
</dbReference>
<organism evidence="2 3">
    <name type="scientific">Tunturiibacter gelidiferens</name>
    <dbReference type="NCBI Taxonomy" id="3069689"/>
    <lineage>
        <taxon>Bacteria</taxon>
        <taxon>Pseudomonadati</taxon>
        <taxon>Acidobacteriota</taxon>
        <taxon>Terriglobia</taxon>
        <taxon>Terriglobales</taxon>
        <taxon>Acidobacteriaceae</taxon>
        <taxon>Tunturiibacter</taxon>
    </lineage>
</organism>
<comment type="caution">
    <text evidence="2">The sequence shown here is derived from an EMBL/GenBank/DDBJ whole genome shotgun (WGS) entry which is preliminary data.</text>
</comment>
<protein>
    <submittedName>
        <fullName evidence="2">Ferritin-like metal-binding protein YciE</fullName>
    </submittedName>
</protein>
<name>A0A9X0U5J4_9BACT</name>